<dbReference type="EMBL" id="JAPFCC010000001">
    <property type="protein sequence ID" value="MCW7554793.1"/>
    <property type="molecule type" value="Genomic_DNA"/>
</dbReference>
<comment type="caution">
    <text evidence="1">The sequence shown here is derived from an EMBL/GenBank/DDBJ whole genome shotgun (WGS) entry which is preliminary data.</text>
</comment>
<evidence type="ECO:0008006" key="3">
    <source>
        <dbReference type="Google" id="ProtNLM"/>
    </source>
</evidence>
<keyword evidence="2" id="KW-1185">Reference proteome</keyword>
<accession>A0ABT3MZK2</accession>
<evidence type="ECO:0000313" key="2">
    <source>
        <dbReference type="Proteomes" id="UP001209854"/>
    </source>
</evidence>
<name>A0ABT3MZK2_9GAMM</name>
<proteinExistence type="predicted"/>
<protein>
    <recommendedName>
        <fullName evidence="3">Transposase</fullName>
    </recommendedName>
</protein>
<dbReference type="Proteomes" id="UP001209854">
    <property type="component" value="Unassembled WGS sequence"/>
</dbReference>
<dbReference type="RefSeq" id="WP_262564559.1">
    <property type="nucleotide sequence ID" value="NZ_JAPFCC010000001.1"/>
</dbReference>
<gene>
    <name evidence="1" type="ORF">NX722_19650</name>
</gene>
<reference evidence="1 2" key="1">
    <citation type="submission" date="2022-10" db="EMBL/GenBank/DDBJ databases">
        <title>High-quality genome sequences of two octocoral-associated bacteria, Endozoicomonas euniceicola EF212 and Endozoicomonas gorgoniicola PS125.</title>
        <authorList>
            <person name="Chiou Y.-J."/>
            <person name="Chen Y.-H."/>
        </authorList>
    </citation>
    <scope>NUCLEOTIDE SEQUENCE [LARGE SCALE GENOMIC DNA]</scope>
    <source>
        <strain evidence="1 2">PS125</strain>
    </source>
</reference>
<sequence>MAYTVYSRTDAVSSLEEYIDFCETHPEMKRPEAAITHAGELLKLCNNRTFLAQYFAGQLQNLADFQKGNDYKPPTFVLHYGSYFAVRAVVWLPMEELAADELLSYYDGHDHNFDFLTCSYFGSGYRTAIYDYDHDKVVGYPGEKVVLRFQEDTDFPVGKLMYYFASKDVHTQYPPDDLSISVNLILPRSGEPKLQYFFDVKKQTVIGQVNELSLRNTIFRAVQALGDENSIELLLHIARDHPCFRTRGLAWEAVLAMEAGGAGFYSQAMNDRHPYVQEIVRASIHRD</sequence>
<organism evidence="1 2">
    <name type="scientific">Endozoicomonas gorgoniicola</name>
    <dbReference type="NCBI Taxonomy" id="1234144"/>
    <lineage>
        <taxon>Bacteria</taxon>
        <taxon>Pseudomonadati</taxon>
        <taxon>Pseudomonadota</taxon>
        <taxon>Gammaproteobacteria</taxon>
        <taxon>Oceanospirillales</taxon>
        <taxon>Endozoicomonadaceae</taxon>
        <taxon>Endozoicomonas</taxon>
    </lineage>
</organism>
<evidence type="ECO:0000313" key="1">
    <source>
        <dbReference type="EMBL" id="MCW7554793.1"/>
    </source>
</evidence>